<comment type="caution">
    <text evidence="1">The sequence shown here is derived from an EMBL/GenBank/DDBJ whole genome shotgun (WGS) entry which is preliminary data.</text>
</comment>
<dbReference type="EMBL" id="BART01020028">
    <property type="protein sequence ID" value="GAG99201.1"/>
    <property type="molecule type" value="Genomic_DNA"/>
</dbReference>
<name>X1DS15_9ZZZZ</name>
<accession>X1DS15</accession>
<protein>
    <submittedName>
        <fullName evidence="1">Uncharacterized protein</fullName>
    </submittedName>
</protein>
<sequence length="64" mass="7869">MMKKLREIKRTWIWEKGGVAYKATLYKNTFIIRNVDYNRILLRIRYLTIESQKKIIKNMHRING</sequence>
<gene>
    <name evidence="1" type="ORF">S01H4_37305</name>
</gene>
<reference evidence="1" key="1">
    <citation type="journal article" date="2014" name="Front. Microbiol.">
        <title>High frequency of phylogenetically diverse reductive dehalogenase-homologous genes in deep subseafloor sedimentary metagenomes.</title>
        <authorList>
            <person name="Kawai M."/>
            <person name="Futagami T."/>
            <person name="Toyoda A."/>
            <person name="Takaki Y."/>
            <person name="Nishi S."/>
            <person name="Hori S."/>
            <person name="Arai W."/>
            <person name="Tsubouchi T."/>
            <person name="Morono Y."/>
            <person name="Uchiyama I."/>
            <person name="Ito T."/>
            <person name="Fujiyama A."/>
            <person name="Inagaki F."/>
            <person name="Takami H."/>
        </authorList>
    </citation>
    <scope>NUCLEOTIDE SEQUENCE</scope>
    <source>
        <strain evidence="1">Expedition CK06-06</strain>
    </source>
</reference>
<dbReference type="AlphaFoldDB" id="X1DS15"/>
<organism evidence="1">
    <name type="scientific">marine sediment metagenome</name>
    <dbReference type="NCBI Taxonomy" id="412755"/>
    <lineage>
        <taxon>unclassified sequences</taxon>
        <taxon>metagenomes</taxon>
        <taxon>ecological metagenomes</taxon>
    </lineage>
</organism>
<evidence type="ECO:0000313" key="1">
    <source>
        <dbReference type="EMBL" id="GAG99201.1"/>
    </source>
</evidence>
<proteinExistence type="predicted"/>